<dbReference type="AlphaFoldDB" id="A0A0F9GWN5"/>
<dbReference type="InterPro" id="IPR029052">
    <property type="entry name" value="Metallo-depent_PP-like"/>
</dbReference>
<name>A0A0F9GWN5_9ZZZZ</name>
<gene>
    <name evidence="1" type="ORF">LCGC14_2071840</name>
</gene>
<sequence>MRISLIAGDFQAPYHDPRAFELLMRIGEELQPDDLAINGDFVDWRVMSDHFPIRGERPDLAMTLRDELLTQRGLLIEMVQRIKPKRKKFTCGNHEWRLYRALSKQQNVLDLLQIPSIAEKLSVESILGLTELGFECAGEYPNGMWLFEGKPHDRNVWIEHGYFTRKNSGYMATALLTERMTNVVVGHGERLAIKWKRAVGGRHFFGAEQGNLSILAEPAGKGIYSTVPHTAPEFLDHQQGFLVLYTDRFGNFYPVPVAIFDGRTVFNGKEYEV</sequence>
<comment type="caution">
    <text evidence="1">The sequence shown here is derived from an EMBL/GenBank/DDBJ whole genome shotgun (WGS) entry which is preliminary data.</text>
</comment>
<dbReference type="EMBL" id="LAZR01024867">
    <property type="protein sequence ID" value="KKL73745.1"/>
    <property type="molecule type" value="Genomic_DNA"/>
</dbReference>
<dbReference type="SUPFAM" id="SSF56300">
    <property type="entry name" value="Metallo-dependent phosphatases"/>
    <property type="match status" value="1"/>
</dbReference>
<accession>A0A0F9GWN5</accession>
<proteinExistence type="predicted"/>
<protein>
    <recommendedName>
        <fullName evidence="2">Calcineurin-like phosphoesterase domain-containing protein</fullName>
    </recommendedName>
</protein>
<evidence type="ECO:0008006" key="2">
    <source>
        <dbReference type="Google" id="ProtNLM"/>
    </source>
</evidence>
<evidence type="ECO:0000313" key="1">
    <source>
        <dbReference type="EMBL" id="KKL73745.1"/>
    </source>
</evidence>
<reference evidence="1" key="1">
    <citation type="journal article" date="2015" name="Nature">
        <title>Complex archaea that bridge the gap between prokaryotes and eukaryotes.</title>
        <authorList>
            <person name="Spang A."/>
            <person name="Saw J.H."/>
            <person name="Jorgensen S.L."/>
            <person name="Zaremba-Niedzwiedzka K."/>
            <person name="Martijn J."/>
            <person name="Lind A.E."/>
            <person name="van Eijk R."/>
            <person name="Schleper C."/>
            <person name="Guy L."/>
            <person name="Ettema T.J."/>
        </authorList>
    </citation>
    <scope>NUCLEOTIDE SEQUENCE</scope>
</reference>
<organism evidence="1">
    <name type="scientific">marine sediment metagenome</name>
    <dbReference type="NCBI Taxonomy" id="412755"/>
    <lineage>
        <taxon>unclassified sequences</taxon>
        <taxon>metagenomes</taxon>
        <taxon>ecological metagenomes</taxon>
    </lineage>
</organism>